<protein>
    <submittedName>
        <fullName evidence="1">Uncharacterized protein</fullName>
    </submittedName>
</protein>
<dbReference type="AlphaFoldDB" id="A0A6H5IA79"/>
<dbReference type="Proteomes" id="UP000479190">
    <property type="component" value="Unassembled WGS sequence"/>
</dbReference>
<reference evidence="1 2" key="1">
    <citation type="submission" date="2020-02" db="EMBL/GenBank/DDBJ databases">
        <authorList>
            <person name="Ferguson B K."/>
        </authorList>
    </citation>
    <scope>NUCLEOTIDE SEQUENCE [LARGE SCALE GENOMIC DNA]</scope>
</reference>
<proteinExistence type="predicted"/>
<keyword evidence="2" id="KW-1185">Reference proteome</keyword>
<feature type="non-terminal residue" evidence="1">
    <location>
        <position position="93"/>
    </location>
</feature>
<sequence length="93" mass="10861">MRRPSSKTAPRRVVSGHYLDCLPEATNYFTYTYASYPGCARRAWTYCRNTSTARRPVYRRPNFMRESSKSFTSRRCSSEIKACRSRLTMSALK</sequence>
<accession>A0A6H5IA79</accession>
<evidence type="ECO:0000313" key="2">
    <source>
        <dbReference type="Proteomes" id="UP000479190"/>
    </source>
</evidence>
<dbReference type="EMBL" id="CADCXV010000656">
    <property type="protein sequence ID" value="CAB0031807.1"/>
    <property type="molecule type" value="Genomic_DNA"/>
</dbReference>
<organism evidence="1 2">
    <name type="scientific">Trichogramma brassicae</name>
    <dbReference type="NCBI Taxonomy" id="86971"/>
    <lineage>
        <taxon>Eukaryota</taxon>
        <taxon>Metazoa</taxon>
        <taxon>Ecdysozoa</taxon>
        <taxon>Arthropoda</taxon>
        <taxon>Hexapoda</taxon>
        <taxon>Insecta</taxon>
        <taxon>Pterygota</taxon>
        <taxon>Neoptera</taxon>
        <taxon>Endopterygota</taxon>
        <taxon>Hymenoptera</taxon>
        <taxon>Apocrita</taxon>
        <taxon>Proctotrupomorpha</taxon>
        <taxon>Chalcidoidea</taxon>
        <taxon>Trichogrammatidae</taxon>
        <taxon>Trichogramma</taxon>
    </lineage>
</organism>
<gene>
    <name evidence="1" type="ORF">TBRA_LOCUS3769</name>
</gene>
<evidence type="ECO:0000313" key="1">
    <source>
        <dbReference type="EMBL" id="CAB0031807.1"/>
    </source>
</evidence>
<name>A0A6H5IA79_9HYME</name>